<organism evidence="2 3">
    <name type="scientific">Blyttiomyces helicus</name>
    <dbReference type="NCBI Taxonomy" id="388810"/>
    <lineage>
        <taxon>Eukaryota</taxon>
        <taxon>Fungi</taxon>
        <taxon>Fungi incertae sedis</taxon>
        <taxon>Chytridiomycota</taxon>
        <taxon>Chytridiomycota incertae sedis</taxon>
        <taxon>Chytridiomycetes</taxon>
        <taxon>Chytridiomycetes incertae sedis</taxon>
        <taxon>Blyttiomyces</taxon>
    </lineage>
</organism>
<accession>A0A4P9WDK0</accession>
<feature type="compositionally biased region" description="Low complexity" evidence="1">
    <location>
        <begin position="275"/>
        <end position="286"/>
    </location>
</feature>
<keyword evidence="3" id="KW-1185">Reference proteome</keyword>
<name>A0A4P9WDK0_9FUNG</name>
<proteinExistence type="predicted"/>
<sequence>MDKGQEYNAPQSSEPCTSGPIDHGLWRRLLHSNGVKGHRKIVADEIGEDGLIRSPFHSICRYARHPLSLHILLLSQIVFFRVVNAFHSCFGKDVGAYVGSGPHARRLSPHRKEGLRTAQNTPQGSEPCTSGLIDHGPWRRSSLSICDGFQRKEARRFKTRTTIAIRRHVRGSDSCFVETPRNPRDDAPMGDCERTQARPCPRRYTFESPEALVCIPTALIGKSEPIVEGSRGVLSCPSFRAADSHLALAPSIFRTLRFEVVHDLKRQTHTKIQAPGSSGSEPGRSGWKCAYERGSDADYRMDEQLTPRTAST</sequence>
<dbReference type="AlphaFoldDB" id="A0A4P9WDK0"/>
<evidence type="ECO:0000313" key="2">
    <source>
        <dbReference type="EMBL" id="RKO90779.1"/>
    </source>
</evidence>
<protein>
    <submittedName>
        <fullName evidence="2">Uncharacterized protein</fullName>
    </submittedName>
</protein>
<dbReference type="Proteomes" id="UP000269721">
    <property type="component" value="Unassembled WGS sequence"/>
</dbReference>
<evidence type="ECO:0000256" key="1">
    <source>
        <dbReference type="SAM" id="MobiDB-lite"/>
    </source>
</evidence>
<reference evidence="3" key="1">
    <citation type="journal article" date="2018" name="Nat. Microbiol.">
        <title>Leveraging single-cell genomics to expand the fungal tree of life.</title>
        <authorList>
            <person name="Ahrendt S.R."/>
            <person name="Quandt C.A."/>
            <person name="Ciobanu D."/>
            <person name="Clum A."/>
            <person name="Salamov A."/>
            <person name="Andreopoulos B."/>
            <person name="Cheng J.F."/>
            <person name="Woyke T."/>
            <person name="Pelin A."/>
            <person name="Henrissat B."/>
            <person name="Reynolds N.K."/>
            <person name="Benny G.L."/>
            <person name="Smith M.E."/>
            <person name="James T.Y."/>
            <person name="Grigoriev I.V."/>
        </authorList>
    </citation>
    <scope>NUCLEOTIDE SEQUENCE [LARGE SCALE GENOMIC DNA]</scope>
</reference>
<feature type="region of interest" description="Disordered" evidence="1">
    <location>
        <begin position="102"/>
        <end position="131"/>
    </location>
</feature>
<evidence type="ECO:0000313" key="3">
    <source>
        <dbReference type="Proteomes" id="UP000269721"/>
    </source>
</evidence>
<feature type="region of interest" description="Disordered" evidence="1">
    <location>
        <begin position="269"/>
        <end position="290"/>
    </location>
</feature>
<gene>
    <name evidence="2" type="ORF">BDK51DRAFT_43168</name>
</gene>
<dbReference type="EMBL" id="KZ995386">
    <property type="protein sequence ID" value="RKO90779.1"/>
    <property type="molecule type" value="Genomic_DNA"/>
</dbReference>
<feature type="compositionally biased region" description="Polar residues" evidence="1">
    <location>
        <begin position="117"/>
        <end position="128"/>
    </location>
</feature>
<feature type="region of interest" description="Disordered" evidence="1">
    <location>
        <begin position="1"/>
        <end position="20"/>
    </location>
</feature>